<evidence type="ECO:0000313" key="1">
    <source>
        <dbReference type="EMBL" id="SEP05830.1"/>
    </source>
</evidence>
<protein>
    <submittedName>
        <fullName evidence="1">Uncharacterized protein</fullName>
    </submittedName>
</protein>
<organism evidence="1 2">
    <name type="scientific">Actinacidiphila rubida</name>
    <dbReference type="NCBI Taxonomy" id="310780"/>
    <lineage>
        <taxon>Bacteria</taxon>
        <taxon>Bacillati</taxon>
        <taxon>Actinomycetota</taxon>
        <taxon>Actinomycetes</taxon>
        <taxon>Kitasatosporales</taxon>
        <taxon>Streptomycetaceae</taxon>
        <taxon>Actinacidiphila</taxon>
    </lineage>
</organism>
<evidence type="ECO:0000313" key="2">
    <source>
        <dbReference type="Proteomes" id="UP000181951"/>
    </source>
</evidence>
<proteinExistence type="predicted"/>
<gene>
    <name evidence="1" type="ORF">SAMN05216267_10836</name>
</gene>
<accession>A0A1H8URJ9</accession>
<keyword evidence="2" id="KW-1185">Reference proteome</keyword>
<sequence>MGYMATVWQVTDMASAATVLRTDLAEALRGQGDNGQRAVDLLRAAHKLLTDPGLLPASAEVAQSCCRGALDSIFKIVGESPGIQTAQRSVVKCAKALVAAYGEREDLAGALSDLADAVAELEAEEAFPGGARIRQVGSLVLRQTGREAGAAERIAARESWTKFYQDTSGVLHGSASSPERAEAVFIGLIAAIDQLFLGLPERAARLRAIAMLERPTAADAREVKLMTDPRAGDYFLRAAVSADWLELLPAERLLPDGSRWPAMPYLQRLLTRDPQLVCAWVRGQMSALKALGPSAVALAARLLIDAGMTASPIMREVLRAAEGDRRVSEAVAWWACRVPVEDRNRQWIAVLEGVLADAQFTGWETWESTRLLLALAEAADPERVQQDQGKRAAGARHALAGLVRQYVEGDRLASWKARTIDLAHTAVDDDRYSTFLAPLMRALLDHASAEARHGTPLEVRTGAMTASTGDDIQIKLMTAHLSQSAAFDCATSGPAMATWWDTAVDLAGRVVQSQVVHPESWDFIELVVQQCAPERLPALEQALAEGVGPAPTTTEIDRWCTEQAAERAPLPARWHVVWKLAPLLPAAVLTSWTLLLQILNNISGPAARPAAPTVTIAVGEPHGGLPVAALAVQAQQDGPAAAVASLVGAAVAERHGETERDLHAGVLSELVSASPQLWASDPEGVATSARSTSVRAAYFSALDEAFRREELDAATHLEAVATAAFAVRPDEGRDDSAADRLRRVVCRLLQRSWNADIPPGHVTAPAVTWLIAQVTRWAHLPVNAPGRDPLEVALNTTGGAALNALLTWGGKQAGNAHGHLPTPVTQVVDTLLHQRPAHGPALSMIGANLTWLHALAPGWTYTHADSLFALDQPWRPARTWLRHGQYHSSIMSRFNQEDLKTTLTLPVSDHPRAQPDTKAINREQAQAAVEYVTSALIDTAAPLGDAAQFLTSLAARTPRGPDAVSQILSSLGHTVASESLDPAVVDFAVALWRSVLNAHVPADALRGTGSFARCRFMDDQTWLELTAMTAAQQPNLVYRRAIAQRAAEHPQSAAAQAVVTGLLTVSSEPHWEDLEVVRYARQILDAARSGPGPGWTPLQRALIDAGHVEAAFSDSQQEGDTPAG</sequence>
<name>A0A1H8URJ9_9ACTN</name>
<dbReference type="EMBL" id="FODD01000083">
    <property type="protein sequence ID" value="SEP05830.1"/>
    <property type="molecule type" value="Genomic_DNA"/>
</dbReference>
<reference evidence="1 2" key="1">
    <citation type="submission" date="2016-10" db="EMBL/GenBank/DDBJ databases">
        <authorList>
            <person name="de Groot N.N."/>
        </authorList>
    </citation>
    <scope>NUCLEOTIDE SEQUENCE [LARGE SCALE GENOMIC DNA]</scope>
    <source>
        <strain evidence="1 2">CGMCC 4.2026</strain>
    </source>
</reference>
<dbReference type="Proteomes" id="UP000181951">
    <property type="component" value="Unassembled WGS sequence"/>
</dbReference>
<dbReference type="AlphaFoldDB" id="A0A1H8URJ9"/>